<feature type="region of interest" description="Disordered" evidence="1">
    <location>
        <begin position="175"/>
        <end position="194"/>
    </location>
</feature>
<dbReference type="SUPFAM" id="SSF52821">
    <property type="entry name" value="Rhodanese/Cell cycle control phosphatase"/>
    <property type="match status" value="1"/>
</dbReference>
<protein>
    <submittedName>
        <fullName evidence="4">DUF2892 domain-containing protein</fullName>
    </submittedName>
</protein>
<dbReference type="PROSITE" id="PS50206">
    <property type="entry name" value="RHODANESE_3"/>
    <property type="match status" value="1"/>
</dbReference>
<organism evidence="4 5">
    <name type="scientific">Klebsiella pneumoniae</name>
    <dbReference type="NCBI Taxonomy" id="573"/>
    <lineage>
        <taxon>Bacteria</taxon>
        <taxon>Pseudomonadati</taxon>
        <taxon>Pseudomonadota</taxon>
        <taxon>Gammaproteobacteria</taxon>
        <taxon>Enterobacterales</taxon>
        <taxon>Enterobacteriaceae</taxon>
        <taxon>Klebsiella/Raoultella group</taxon>
        <taxon>Klebsiella</taxon>
        <taxon>Klebsiella pneumoniae complex</taxon>
    </lineage>
</organism>
<dbReference type="Pfam" id="PF00581">
    <property type="entry name" value="Rhodanese"/>
    <property type="match status" value="1"/>
</dbReference>
<dbReference type="Gene3D" id="3.40.250.10">
    <property type="entry name" value="Rhodanese-like domain"/>
    <property type="match status" value="1"/>
</dbReference>
<dbReference type="PANTHER" id="PTHR44086:SF10">
    <property type="entry name" value="THIOSULFATE SULFURTRANSFERASE_RHODANESE-LIKE DOMAIN-CONTAINING PROTEIN 3"/>
    <property type="match status" value="1"/>
</dbReference>
<dbReference type="AlphaFoldDB" id="A0A5C2LK23"/>
<dbReference type="PANTHER" id="PTHR44086">
    <property type="entry name" value="THIOSULFATE SULFURTRANSFERASE RDL2, MITOCHONDRIAL-RELATED"/>
    <property type="match status" value="1"/>
</dbReference>
<dbReference type="InterPro" id="IPR021309">
    <property type="entry name" value="YgaP-like_TM"/>
</dbReference>
<keyword evidence="2" id="KW-0472">Membrane</keyword>
<evidence type="ECO:0000259" key="3">
    <source>
        <dbReference type="PROSITE" id="PS50206"/>
    </source>
</evidence>
<keyword evidence="2" id="KW-1133">Transmembrane helix</keyword>
<evidence type="ECO:0000256" key="2">
    <source>
        <dbReference type="SAM" id="Phobius"/>
    </source>
</evidence>
<gene>
    <name evidence="4" type="ORF">FZ929_22685</name>
</gene>
<evidence type="ECO:0000313" key="4">
    <source>
        <dbReference type="EMBL" id="QEP91959.1"/>
    </source>
</evidence>
<reference evidence="4 5" key="1">
    <citation type="submission" date="2019-08" db="EMBL/GenBank/DDBJ databases">
        <title>Emergence of NDM-5-producing hypervirulent Klebsiella pneumoniae from clinical infections.</title>
        <authorList>
            <person name="Shen Z."/>
            <person name="Zhang H."/>
            <person name="Li M."/>
        </authorList>
    </citation>
    <scope>NUCLEOTIDE SEQUENCE [LARGE SCALE GENOMIC DNA]</scope>
    <source>
        <strain evidence="4 5">RJ18-06</strain>
    </source>
</reference>
<dbReference type="Gene3D" id="6.10.140.1340">
    <property type="match status" value="1"/>
</dbReference>
<dbReference type="InterPro" id="IPR001763">
    <property type="entry name" value="Rhodanese-like_dom"/>
</dbReference>
<evidence type="ECO:0000256" key="1">
    <source>
        <dbReference type="SAM" id="MobiDB-lite"/>
    </source>
</evidence>
<proteinExistence type="predicted"/>
<feature type="transmembrane region" description="Helical" evidence="2">
    <location>
        <begin position="119"/>
        <end position="142"/>
    </location>
</feature>
<dbReference type="GO" id="GO:0004792">
    <property type="term" value="F:thiosulfate-cyanide sulfurtransferase activity"/>
    <property type="evidence" value="ECO:0007669"/>
    <property type="project" value="TreeGrafter"/>
</dbReference>
<feature type="transmembrane region" description="Helical" evidence="2">
    <location>
        <begin position="148"/>
        <end position="166"/>
    </location>
</feature>
<name>A0A5C2LK23_KLEPN</name>
<keyword evidence="2" id="KW-0812">Transmembrane</keyword>
<dbReference type="InterPro" id="IPR036873">
    <property type="entry name" value="Rhodanese-like_dom_sf"/>
</dbReference>
<dbReference type="EMBL" id="CP043669">
    <property type="protein sequence ID" value="QEP91959.1"/>
    <property type="molecule type" value="Genomic_DNA"/>
</dbReference>
<feature type="domain" description="Rhodanese" evidence="3">
    <location>
        <begin position="15"/>
        <end position="105"/>
    </location>
</feature>
<dbReference type="SMART" id="SM00450">
    <property type="entry name" value="RHOD"/>
    <property type="match status" value="1"/>
</dbReference>
<dbReference type="Proteomes" id="UP000325096">
    <property type="component" value="Chromosome"/>
</dbReference>
<evidence type="ECO:0000313" key="5">
    <source>
        <dbReference type="Proteomes" id="UP000325096"/>
    </source>
</evidence>
<sequence>MTIATLTPAEARAQIARGARLIDIRDADEYAREHIPDAELVPLATLTSGAPLNARAGETVIFHCRAGSRTQNNAIRLAAAAAPAQTCLLAGGIQAWKAAGLPVVEDSSQPLPLMRQVQIAAGVLILLGVLLGYTVNGGFFLLSGAVGARLTFAGVTGFCGMARLLATMPWNRRRGLKRAPDKPAMPPKSSHLTM</sequence>
<dbReference type="Pfam" id="PF11127">
    <property type="entry name" value="YgaP-like_TM"/>
    <property type="match status" value="1"/>
</dbReference>
<accession>A0A5C2LK23</accession>